<comment type="similarity">
    <text evidence="4 9">Belongs to the BPG-independent phosphoglycerate mutase family.</text>
</comment>
<dbReference type="NCBIfam" id="TIGR01307">
    <property type="entry name" value="pgm_bpd_ind"/>
    <property type="match status" value="1"/>
</dbReference>
<dbReference type="Proteomes" id="UP000014216">
    <property type="component" value="Unassembled WGS sequence"/>
</dbReference>
<dbReference type="EC" id="5.4.2.12" evidence="9 10"/>
<dbReference type="InterPro" id="IPR036646">
    <property type="entry name" value="PGAM_B_sf"/>
</dbReference>
<comment type="caution">
    <text evidence="16">The sequence shown here is derived from an EMBL/GenBank/DDBJ whole genome shotgun (WGS) entry which is preliminary data.</text>
</comment>
<dbReference type="InterPro" id="IPR017850">
    <property type="entry name" value="Alkaline_phosphatase_core_sf"/>
</dbReference>
<dbReference type="CDD" id="cd16010">
    <property type="entry name" value="iPGM"/>
    <property type="match status" value="1"/>
</dbReference>
<evidence type="ECO:0000256" key="13">
    <source>
        <dbReference type="PIRSR" id="PIRSR001492-3"/>
    </source>
</evidence>
<keyword evidence="8 9" id="KW-0413">Isomerase</keyword>
<reference evidence="16 17" key="1">
    <citation type="journal article" date="2013" name="Genome Announc.">
        <title>Draft Genome Sequence of Desulfotignum phosphitoxidans DSM 13687 Strain FiPS-3.</title>
        <authorList>
            <person name="Poehlein A."/>
            <person name="Daniel R."/>
            <person name="Simeonova D.D."/>
        </authorList>
    </citation>
    <scope>NUCLEOTIDE SEQUENCE [LARGE SCALE GENOMIC DNA]</scope>
    <source>
        <strain evidence="16 17">DSM 13687</strain>
    </source>
</reference>
<dbReference type="GO" id="GO:0005829">
    <property type="term" value="C:cytosol"/>
    <property type="evidence" value="ECO:0007669"/>
    <property type="project" value="TreeGrafter"/>
</dbReference>
<evidence type="ECO:0000256" key="2">
    <source>
        <dbReference type="ARBA" id="ARBA00002315"/>
    </source>
</evidence>
<feature type="binding site" evidence="9 13">
    <location>
        <position position="404"/>
    </location>
    <ligand>
        <name>Mn(2+)</name>
        <dbReference type="ChEBI" id="CHEBI:29035"/>
        <label>1</label>
    </ligand>
</feature>
<dbReference type="RefSeq" id="WP_006964630.1">
    <property type="nucleotide sequence ID" value="NZ_APJX01000002.1"/>
</dbReference>
<evidence type="ECO:0000256" key="10">
    <source>
        <dbReference type="NCBIfam" id="TIGR01307"/>
    </source>
</evidence>
<dbReference type="GO" id="GO:0030145">
    <property type="term" value="F:manganese ion binding"/>
    <property type="evidence" value="ECO:0007669"/>
    <property type="project" value="UniProtKB-UniRule"/>
</dbReference>
<dbReference type="Gene3D" id="3.40.720.10">
    <property type="entry name" value="Alkaline Phosphatase, subunit A"/>
    <property type="match status" value="1"/>
</dbReference>
<evidence type="ECO:0000256" key="6">
    <source>
        <dbReference type="ARBA" id="ARBA00023152"/>
    </source>
</evidence>
<dbReference type="PANTHER" id="PTHR31637">
    <property type="entry name" value="2,3-BISPHOSPHOGLYCERATE-INDEPENDENT PHOSPHOGLYCERATE MUTASE"/>
    <property type="match status" value="1"/>
</dbReference>
<dbReference type="GO" id="GO:0006007">
    <property type="term" value="P:glucose catabolic process"/>
    <property type="evidence" value="ECO:0007669"/>
    <property type="project" value="InterPro"/>
</dbReference>
<evidence type="ECO:0000256" key="7">
    <source>
        <dbReference type="ARBA" id="ARBA00023211"/>
    </source>
</evidence>
<dbReference type="HAMAP" id="MF_01038">
    <property type="entry name" value="GpmI"/>
    <property type="match status" value="1"/>
</dbReference>
<keyword evidence="17" id="KW-1185">Reference proteome</keyword>
<feature type="active site" description="Phosphoserine intermediate" evidence="9 11">
    <location>
        <position position="62"/>
    </location>
</feature>
<comment type="cofactor">
    <cofactor evidence="9">
        <name>Mn(2+)</name>
        <dbReference type="ChEBI" id="CHEBI:29035"/>
    </cofactor>
    <text evidence="9">Binds 2 manganese ions per subunit.</text>
</comment>
<feature type="binding site" evidence="9 12">
    <location>
        <position position="337"/>
    </location>
    <ligand>
        <name>substrate</name>
    </ligand>
</feature>
<feature type="binding site" evidence="9 12">
    <location>
        <position position="191"/>
    </location>
    <ligand>
        <name>substrate</name>
    </ligand>
</feature>
<proteinExistence type="inferred from homology"/>
<evidence type="ECO:0000256" key="3">
    <source>
        <dbReference type="ARBA" id="ARBA00004798"/>
    </source>
</evidence>
<dbReference type="InterPro" id="IPR006124">
    <property type="entry name" value="Metalloenzyme"/>
</dbReference>
<dbReference type="GO" id="GO:0006096">
    <property type="term" value="P:glycolytic process"/>
    <property type="evidence" value="ECO:0007669"/>
    <property type="project" value="UniProtKB-UniRule"/>
</dbReference>
<feature type="binding site" evidence="9 13">
    <location>
        <position position="408"/>
    </location>
    <ligand>
        <name>Mn(2+)</name>
        <dbReference type="ChEBI" id="CHEBI:29035"/>
        <label>1</label>
    </ligand>
</feature>
<feature type="binding site" evidence="9 12">
    <location>
        <begin position="258"/>
        <end position="261"/>
    </location>
    <ligand>
        <name>substrate</name>
    </ligand>
</feature>
<accession>S0G4A3</accession>
<feature type="binding site" evidence="9 13">
    <location>
        <position position="445"/>
    </location>
    <ligand>
        <name>Mn(2+)</name>
        <dbReference type="ChEBI" id="CHEBI:29035"/>
        <label>2</label>
    </ligand>
</feature>
<evidence type="ECO:0000256" key="5">
    <source>
        <dbReference type="ARBA" id="ARBA00022723"/>
    </source>
</evidence>
<dbReference type="InterPro" id="IPR011258">
    <property type="entry name" value="BPG-indep_PGM_N"/>
</dbReference>
<dbReference type="AlphaFoldDB" id="S0G4A3"/>
<evidence type="ECO:0000259" key="14">
    <source>
        <dbReference type="Pfam" id="PF01676"/>
    </source>
</evidence>
<comment type="function">
    <text evidence="2 9">Catalyzes the interconversion of 2-phosphoglycerate and 3-phosphoglycerate.</text>
</comment>
<evidence type="ECO:0000256" key="1">
    <source>
        <dbReference type="ARBA" id="ARBA00000370"/>
    </source>
</evidence>
<feature type="binding site" evidence="9 12">
    <location>
        <begin position="153"/>
        <end position="154"/>
    </location>
    <ligand>
        <name>substrate</name>
    </ligand>
</feature>
<comment type="pathway">
    <text evidence="3 9">Carbohydrate degradation; glycolysis; pyruvate from D-glyceraldehyde 3-phosphate: step 3/5.</text>
</comment>
<dbReference type="Pfam" id="PF06415">
    <property type="entry name" value="iPGM_N"/>
    <property type="match status" value="1"/>
</dbReference>
<evidence type="ECO:0000256" key="4">
    <source>
        <dbReference type="ARBA" id="ARBA00008819"/>
    </source>
</evidence>
<dbReference type="SUPFAM" id="SSF53649">
    <property type="entry name" value="Alkaline phosphatase-like"/>
    <property type="match status" value="1"/>
</dbReference>
<feature type="binding site" evidence="9 12">
    <location>
        <position position="123"/>
    </location>
    <ligand>
        <name>substrate</name>
    </ligand>
</feature>
<dbReference type="SUPFAM" id="SSF64158">
    <property type="entry name" value="2,3-Bisphosphoglycerate-independent phosphoglycerate mutase, substrate-binding domain"/>
    <property type="match status" value="1"/>
</dbReference>
<evidence type="ECO:0000256" key="11">
    <source>
        <dbReference type="PIRSR" id="PIRSR001492-1"/>
    </source>
</evidence>
<gene>
    <name evidence="9 16" type="primary">gpmI</name>
    <name evidence="16" type="ORF">Dpo_2c00770</name>
</gene>
<dbReference type="PANTHER" id="PTHR31637:SF0">
    <property type="entry name" value="2,3-BISPHOSPHOGLYCERATE-INDEPENDENT PHOSPHOGLYCERATE MUTASE"/>
    <property type="match status" value="1"/>
</dbReference>
<keyword evidence="7 9" id="KW-0464">Manganese</keyword>
<keyword evidence="6 9" id="KW-0324">Glycolysis</keyword>
<feature type="binding site" evidence="9 13">
    <location>
        <position position="62"/>
    </location>
    <ligand>
        <name>Mn(2+)</name>
        <dbReference type="ChEBI" id="CHEBI:29035"/>
        <label>2</label>
    </ligand>
</feature>
<feature type="binding site" evidence="9 13">
    <location>
        <position position="12"/>
    </location>
    <ligand>
        <name>Mn(2+)</name>
        <dbReference type="ChEBI" id="CHEBI:29035"/>
        <label>2</label>
    </ligand>
</feature>
<feature type="binding site" evidence="9 12">
    <location>
        <position position="185"/>
    </location>
    <ligand>
        <name>substrate</name>
    </ligand>
</feature>
<keyword evidence="5 9" id="KW-0479">Metal-binding</keyword>
<evidence type="ECO:0000256" key="12">
    <source>
        <dbReference type="PIRSR" id="PIRSR001492-2"/>
    </source>
</evidence>
<sequence length="521" mass="58504">MRKKPHMILIRDGWGFSPDEQYNAIAACNPHNHNTYIEKYPTALIHTSGEQVGLPEGNQGSSEVGHLNIGAGRIVFQNLVRISRAIKENKLKDNAAVKACIEHVKKFDSAVHLYGLVQDQGVHAHTDHLIGYLQVLKDAGVEAAYIHVISDGRDTPPKSAAAYIKPLEEWMDKHQFGCIASVTGRYFAMDRDNRWDRVRLFYDLLVKGVSDTPPFGDVSAAIEDAYDSDQADEFIKPRKTQKFKTVSDNDAVIFFNYRFDRAAEISKAFVKDDFNAFETQKIPHLFYLCTTEYYKDISHSRRAEVAVAFPLEKLFNLMGKVIADNHLHQLRIAETEKFAHVTYFFNGQQADLFPNEDRILVPSPKVATYDMQPEMSAYEVTDKLLKALDAQKYDFIVLNYANPDMVGHTGDFNATVRACKVVDECVGKVVDRVLENDGVVLLTSDHGNAETMVDPKTGGIQTAHTNNPVWLSIISNRPGLQKAHIRVREDGKLADLSPTMLDIMGIDIPGEMTGNVIYNKI</sequence>
<name>S0G4A3_9BACT</name>
<dbReference type="OrthoDB" id="9800863at2"/>
<feature type="domain" description="BPG-independent PGAM N-terminal" evidence="15">
    <location>
        <begin position="82"/>
        <end position="294"/>
    </location>
</feature>
<feature type="domain" description="Metalloenzyme" evidence="14">
    <location>
        <begin position="4"/>
        <end position="507"/>
    </location>
</feature>
<dbReference type="EMBL" id="APJX01000002">
    <property type="protein sequence ID" value="EMS80389.1"/>
    <property type="molecule type" value="Genomic_DNA"/>
</dbReference>
<evidence type="ECO:0000313" key="16">
    <source>
        <dbReference type="EMBL" id="EMS80389.1"/>
    </source>
</evidence>
<protein>
    <recommendedName>
        <fullName evidence="9 10">2,3-bisphosphoglycerate-independent phosphoglycerate mutase</fullName>
        <shortName evidence="9">BPG-independent PGAM</shortName>
        <shortName evidence="9">Phosphoglyceromutase</shortName>
        <shortName evidence="9">iPGM</shortName>
        <ecNumber evidence="9 10">5.4.2.12</ecNumber>
    </recommendedName>
</protein>
<comment type="subunit">
    <text evidence="9">Monomer.</text>
</comment>
<feature type="binding site" evidence="9 13">
    <location>
        <position position="464"/>
    </location>
    <ligand>
        <name>Mn(2+)</name>
        <dbReference type="ChEBI" id="CHEBI:29035"/>
        <label>1</label>
    </ligand>
</feature>
<dbReference type="InterPro" id="IPR005995">
    <property type="entry name" value="Pgm_bpd_ind"/>
</dbReference>
<dbReference type="Pfam" id="PF01676">
    <property type="entry name" value="Metalloenzyme"/>
    <property type="match status" value="1"/>
</dbReference>
<comment type="catalytic activity">
    <reaction evidence="1 9">
        <text>(2R)-2-phosphoglycerate = (2R)-3-phosphoglycerate</text>
        <dbReference type="Rhea" id="RHEA:15901"/>
        <dbReference type="ChEBI" id="CHEBI:58272"/>
        <dbReference type="ChEBI" id="CHEBI:58289"/>
        <dbReference type="EC" id="5.4.2.12"/>
    </reaction>
</comment>
<dbReference type="PIRSF" id="PIRSF001492">
    <property type="entry name" value="IPGAM"/>
    <property type="match status" value="1"/>
</dbReference>
<organism evidence="16 17">
    <name type="scientific">Desulfotignum phosphitoxidans DSM 13687</name>
    <dbReference type="NCBI Taxonomy" id="1286635"/>
    <lineage>
        <taxon>Bacteria</taxon>
        <taxon>Pseudomonadati</taxon>
        <taxon>Thermodesulfobacteriota</taxon>
        <taxon>Desulfobacteria</taxon>
        <taxon>Desulfobacterales</taxon>
        <taxon>Desulfobacteraceae</taxon>
        <taxon>Desulfotignum</taxon>
    </lineage>
</organism>
<dbReference type="UniPathway" id="UPA00109">
    <property type="reaction ID" value="UER00186"/>
</dbReference>
<dbReference type="PATRIC" id="fig|1286635.3.peg.1044"/>
<evidence type="ECO:0000256" key="9">
    <source>
        <dbReference type="HAMAP-Rule" id="MF_01038"/>
    </source>
</evidence>
<feature type="binding site" evidence="9 13">
    <location>
        <position position="446"/>
    </location>
    <ligand>
        <name>Mn(2+)</name>
        <dbReference type="ChEBI" id="CHEBI:29035"/>
        <label>2</label>
    </ligand>
</feature>
<dbReference type="FunFam" id="3.40.1450.10:FF:000002">
    <property type="entry name" value="2,3-bisphosphoglycerate-independent phosphoglycerate mutase"/>
    <property type="match status" value="1"/>
</dbReference>
<evidence type="ECO:0000259" key="15">
    <source>
        <dbReference type="Pfam" id="PF06415"/>
    </source>
</evidence>
<evidence type="ECO:0000256" key="8">
    <source>
        <dbReference type="ARBA" id="ARBA00023235"/>
    </source>
</evidence>
<dbReference type="Gene3D" id="3.40.1450.10">
    <property type="entry name" value="BPG-independent phosphoglycerate mutase, domain B"/>
    <property type="match status" value="1"/>
</dbReference>
<dbReference type="GO" id="GO:0004619">
    <property type="term" value="F:phosphoglycerate mutase activity"/>
    <property type="evidence" value="ECO:0007669"/>
    <property type="project" value="UniProtKB-UniRule"/>
</dbReference>
<evidence type="ECO:0000313" key="17">
    <source>
        <dbReference type="Proteomes" id="UP000014216"/>
    </source>
</evidence>